<dbReference type="Pfam" id="PF00535">
    <property type="entry name" value="Glycos_transf_2"/>
    <property type="match status" value="1"/>
</dbReference>
<reference evidence="3" key="1">
    <citation type="submission" date="2017-04" db="EMBL/GenBank/DDBJ databases">
        <title>Function of individual gut microbiota members based on whole genome sequencing of pure cultures obtained from chicken caecum.</title>
        <authorList>
            <person name="Medvecky M."/>
            <person name="Cejkova D."/>
            <person name="Polansky O."/>
            <person name="Karasova D."/>
            <person name="Kubasova T."/>
            <person name="Cizek A."/>
            <person name="Rychlik I."/>
        </authorList>
    </citation>
    <scope>NUCLEOTIDE SEQUENCE [LARGE SCALE GENOMIC DNA]</scope>
    <source>
        <strain evidence="3">An70</strain>
    </source>
</reference>
<dbReference type="PANTHER" id="PTHR22916">
    <property type="entry name" value="GLYCOSYLTRANSFERASE"/>
    <property type="match status" value="1"/>
</dbReference>
<dbReference type="Gene3D" id="3.90.550.10">
    <property type="entry name" value="Spore Coat Polysaccharide Biosynthesis Protein SpsA, Chain A"/>
    <property type="match status" value="1"/>
</dbReference>
<accession>A0A1Y3UE14</accession>
<keyword evidence="3" id="KW-1185">Reference proteome</keyword>
<name>A0A1Y3UE14_9ACTN</name>
<dbReference type="SUPFAM" id="SSF53448">
    <property type="entry name" value="Nucleotide-diphospho-sugar transferases"/>
    <property type="match status" value="1"/>
</dbReference>
<dbReference type="GO" id="GO:0016758">
    <property type="term" value="F:hexosyltransferase activity"/>
    <property type="evidence" value="ECO:0007669"/>
    <property type="project" value="UniProtKB-ARBA"/>
</dbReference>
<protein>
    <recommendedName>
        <fullName evidence="1">Glycosyltransferase 2-like domain-containing protein</fullName>
    </recommendedName>
</protein>
<evidence type="ECO:0000313" key="2">
    <source>
        <dbReference type="EMBL" id="OUN44609.1"/>
    </source>
</evidence>
<comment type="caution">
    <text evidence="2">The sequence shown here is derived from an EMBL/GenBank/DDBJ whole genome shotgun (WGS) entry which is preliminary data.</text>
</comment>
<feature type="domain" description="Glycosyltransferase 2-like" evidence="1">
    <location>
        <begin position="34"/>
        <end position="151"/>
    </location>
</feature>
<dbReference type="Proteomes" id="UP000196560">
    <property type="component" value="Unassembled WGS sequence"/>
</dbReference>
<proteinExistence type="predicted"/>
<evidence type="ECO:0000259" key="1">
    <source>
        <dbReference type="Pfam" id="PF00535"/>
    </source>
</evidence>
<dbReference type="CDD" id="cd00761">
    <property type="entry name" value="Glyco_tranf_GTA_type"/>
    <property type="match status" value="1"/>
</dbReference>
<dbReference type="PANTHER" id="PTHR22916:SF3">
    <property type="entry name" value="UDP-GLCNAC:BETAGAL BETA-1,3-N-ACETYLGLUCOSAMINYLTRANSFERASE-LIKE PROTEIN 1"/>
    <property type="match status" value="1"/>
</dbReference>
<dbReference type="EMBL" id="NFHO01000001">
    <property type="protein sequence ID" value="OUN44609.1"/>
    <property type="molecule type" value="Genomic_DNA"/>
</dbReference>
<gene>
    <name evidence="2" type="ORF">B5G21_01375</name>
</gene>
<evidence type="ECO:0000313" key="3">
    <source>
        <dbReference type="Proteomes" id="UP000196560"/>
    </source>
</evidence>
<dbReference type="InterPro" id="IPR001173">
    <property type="entry name" value="Glyco_trans_2-like"/>
</dbReference>
<sequence length="384" mass="43519">MSFDGRMRARMVSGPVSVNEAEERMASMQTPKVSLLVPVYNVERYLEQCLDSALSQTLSDIEVICVNDGSTDSSPEILRAYAARDERIRVIDKENSGYGASMNRGLDEARGAYIGILESDDFFEPYALEHLVSAAEDASADMAKADFWFYWSVPSERRERGQVVNADIAGAYCPLDKPDIFYQKPSIWSAVYKREFLLQHGVRFLETPGAAYQDCSFSFKTLALAKRAVFLDEPVLSYRQDNEASSVNSPGKVYCVCDEYAEIERFLCEHPDLRGRLEGIKSRMKYDSYMWNYERLAPELGTKFLERASEEFAYDLEQGNIDFSLFPAWTEADLHALIRDPKGFGAAHDELMKPGKLNTFKHYYRLGGMRLVAKVLAEKSKGRA</sequence>
<organism evidence="2 3">
    <name type="scientific">Enorma massiliensis</name>
    <dbReference type="NCBI Taxonomy" id="1472761"/>
    <lineage>
        <taxon>Bacteria</taxon>
        <taxon>Bacillati</taxon>
        <taxon>Actinomycetota</taxon>
        <taxon>Coriobacteriia</taxon>
        <taxon>Coriobacteriales</taxon>
        <taxon>Coriobacteriaceae</taxon>
        <taxon>Enorma</taxon>
    </lineage>
</organism>
<dbReference type="AlphaFoldDB" id="A0A1Y3UE14"/>
<dbReference type="InterPro" id="IPR029044">
    <property type="entry name" value="Nucleotide-diphossugar_trans"/>
</dbReference>